<name>A0A9D5CJ04_9LILI</name>
<gene>
    <name evidence="20" type="ORF">J5N97_016236</name>
</gene>
<dbReference type="AlphaFoldDB" id="A0A9D5CJ04"/>
<feature type="region of interest" description="Disordered" evidence="17">
    <location>
        <begin position="409"/>
        <end position="431"/>
    </location>
</feature>
<protein>
    <recommendedName>
        <fullName evidence="19">AIG1-type G domain-containing protein</fullName>
    </recommendedName>
</protein>
<dbReference type="GO" id="GO:0016787">
    <property type="term" value="F:hydrolase activity"/>
    <property type="evidence" value="ECO:0007669"/>
    <property type="project" value="UniProtKB-KW"/>
</dbReference>
<proteinExistence type="inferred from homology"/>
<dbReference type="InterPro" id="IPR027417">
    <property type="entry name" value="P-loop_NTPase"/>
</dbReference>
<evidence type="ECO:0000256" key="3">
    <source>
        <dbReference type="ARBA" id="ARBA00022528"/>
    </source>
</evidence>
<comment type="subcellular location">
    <subcellularLocation>
        <location evidence="15">Plastid</location>
        <location evidence="15">Chloroplast outer membrane</location>
        <topology evidence="15">Single-pass membrane protein</topology>
    </subcellularLocation>
</comment>
<keyword evidence="2" id="KW-0813">Transport</keyword>
<comment type="caution">
    <text evidence="20">The sequence shown here is derived from an EMBL/GenBank/DDBJ whole genome shotgun (WGS) entry which is preliminary data.</text>
</comment>
<feature type="domain" description="AIG1-type G" evidence="19">
    <location>
        <begin position="79"/>
        <end position="295"/>
    </location>
</feature>
<dbReference type="InterPro" id="IPR045058">
    <property type="entry name" value="GIMA/IAN/Toc"/>
</dbReference>
<keyword evidence="10" id="KW-0460">Magnesium</keyword>
<dbReference type="GO" id="GO:0005525">
    <property type="term" value="F:GTP binding"/>
    <property type="evidence" value="ECO:0007669"/>
    <property type="project" value="UniProtKB-KW"/>
</dbReference>
<dbReference type="GO" id="GO:0009707">
    <property type="term" value="C:chloroplast outer membrane"/>
    <property type="evidence" value="ECO:0007669"/>
    <property type="project" value="UniProtKB-SubCell"/>
</dbReference>
<evidence type="ECO:0000313" key="20">
    <source>
        <dbReference type="EMBL" id="KAJ0974271.1"/>
    </source>
</evidence>
<evidence type="ECO:0000256" key="4">
    <source>
        <dbReference type="ARBA" id="ARBA00022640"/>
    </source>
</evidence>
<keyword evidence="13" id="KW-0342">GTP-binding</keyword>
<evidence type="ECO:0000256" key="13">
    <source>
        <dbReference type="ARBA" id="ARBA00023134"/>
    </source>
</evidence>
<evidence type="ECO:0000256" key="18">
    <source>
        <dbReference type="SAM" id="Phobius"/>
    </source>
</evidence>
<accession>A0A9D5CJ04</accession>
<organism evidence="20 21">
    <name type="scientific">Dioscorea zingiberensis</name>
    <dbReference type="NCBI Taxonomy" id="325984"/>
    <lineage>
        <taxon>Eukaryota</taxon>
        <taxon>Viridiplantae</taxon>
        <taxon>Streptophyta</taxon>
        <taxon>Embryophyta</taxon>
        <taxon>Tracheophyta</taxon>
        <taxon>Spermatophyta</taxon>
        <taxon>Magnoliopsida</taxon>
        <taxon>Liliopsida</taxon>
        <taxon>Dioscoreales</taxon>
        <taxon>Dioscoreaceae</taxon>
        <taxon>Dioscorea</taxon>
    </lineage>
</organism>
<dbReference type="Pfam" id="PF11886">
    <property type="entry name" value="TOC159_MAD"/>
    <property type="match status" value="1"/>
</dbReference>
<evidence type="ECO:0000256" key="1">
    <source>
        <dbReference type="ARBA" id="ARBA00001946"/>
    </source>
</evidence>
<evidence type="ECO:0000256" key="14">
    <source>
        <dbReference type="ARBA" id="ARBA00023136"/>
    </source>
</evidence>
<evidence type="ECO:0000313" key="21">
    <source>
        <dbReference type="Proteomes" id="UP001085076"/>
    </source>
</evidence>
<comment type="cofactor">
    <cofactor evidence="1">
        <name>Mg(2+)</name>
        <dbReference type="ChEBI" id="CHEBI:18420"/>
    </cofactor>
</comment>
<dbReference type="PANTHER" id="PTHR10903:SF135">
    <property type="entry name" value="TRANSLOCASE OF CHLOROPLAST 120, CHLOROPLASTIC-RELATED"/>
    <property type="match status" value="1"/>
</dbReference>
<evidence type="ECO:0000256" key="16">
    <source>
        <dbReference type="ARBA" id="ARBA00023775"/>
    </source>
</evidence>
<dbReference type="GO" id="GO:0046872">
    <property type="term" value="F:metal ion binding"/>
    <property type="evidence" value="ECO:0007669"/>
    <property type="project" value="UniProtKB-KW"/>
</dbReference>
<comment type="similarity">
    <text evidence="16">Belongs to the TRAFAC class TrmE-Era-EngA-EngB-Septin-like GTPase superfamily. AIG1/Toc34/Toc159-like paraseptin GTPase family. TOC159 subfamily.</text>
</comment>
<evidence type="ECO:0000256" key="7">
    <source>
        <dbReference type="ARBA" id="ARBA00022741"/>
    </source>
</evidence>
<evidence type="ECO:0000256" key="10">
    <source>
        <dbReference type="ARBA" id="ARBA00022842"/>
    </source>
</evidence>
<sequence>MDKNEMIRRQLQLIRAKFVCMAYALGAYHRHEIVTNTLNSIGIIEEQWLQKNQIAGAVNNEQEFEKAVEIAKAAEGPLNFSCTILLIGKMGVGKSATLNSLFNQEMVYTDAFLLGTEEIQVVEGNIRGMNVRIIDTPGLSSASDWQWNEKILHWVKRFINKSPPDAVLYVDRFDLWNKGSEDVPLFRAITKILGPTFWFNLSVVLTHAGSDPPDAPNGFPFIYEEFLAQQCDAIQQAIHQASGNSQVLNSFGLLENGNNEYSFNSDPFRLRYYRWPSKTWVLLLSFAPKILAEAMSLLKSQDGDQPSCSHERGLQVFLPSLLNSRPQLILPEQSSENAEDDLDEASDSGDELVYDDLPPFKRLTNDQVAKLSKELKMAYYRELVYWKELFLEKQLKEEKRRRKVLKKMAGGAKNLPTESNGNTDSKEKNSHPARLLGQMCNLVLPTFFDSENPTHQHQSLCKLLGEMVGWAKDQTLPSESNGNKSSGENNSHPTLFLCQMPDLVPPTSFDSDNPTHRYRSLCSNSRWLIRPVLNPKIWDHDVGFDGGVDIKSLFLVKDEIPVSVSGQLTKDKNECTVQMDLSTSVSSVKHSERITTSTGLDVQTVDDCKCMMYTLRAESNLNNFRWHSATAGLSTTLLGNTILSGMKLENKLIVHKRFRLLMGNAAVTDGRRVASGGCLVATLGEKDNPIRRAWATLALSASELSRDTTFGCNLDSQFPLGRQTNVIGRANLNSHGYGQVGIGLNSSGPLGIAFLALVLIFRNVKSINTQL</sequence>
<evidence type="ECO:0000256" key="12">
    <source>
        <dbReference type="ARBA" id="ARBA00022989"/>
    </source>
</evidence>
<keyword evidence="21" id="KW-1185">Reference proteome</keyword>
<dbReference type="PROSITE" id="PS51720">
    <property type="entry name" value="G_AIG1"/>
    <property type="match status" value="1"/>
</dbReference>
<evidence type="ECO:0000256" key="15">
    <source>
        <dbReference type="ARBA" id="ARBA00023766"/>
    </source>
</evidence>
<reference evidence="20" key="2">
    <citation type="journal article" date="2022" name="Hortic Res">
        <title>The genome of Dioscorea zingiberensis sheds light on the biosynthesis, origin and evolution of the medicinally important diosgenin saponins.</title>
        <authorList>
            <person name="Li Y."/>
            <person name="Tan C."/>
            <person name="Li Z."/>
            <person name="Guo J."/>
            <person name="Li S."/>
            <person name="Chen X."/>
            <person name="Wang C."/>
            <person name="Dai X."/>
            <person name="Yang H."/>
            <person name="Song W."/>
            <person name="Hou L."/>
            <person name="Xu J."/>
            <person name="Tong Z."/>
            <person name="Xu A."/>
            <person name="Yuan X."/>
            <person name="Wang W."/>
            <person name="Yang Q."/>
            <person name="Chen L."/>
            <person name="Sun Z."/>
            <person name="Wang K."/>
            <person name="Pan B."/>
            <person name="Chen J."/>
            <person name="Bao Y."/>
            <person name="Liu F."/>
            <person name="Qi X."/>
            <person name="Gang D.R."/>
            <person name="Wen J."/>
            <person name="Li J."/>
        </authorList>
    </citation>
    <scope>NUCLEOTIDE SEQUENCE</scope>
    <source>
        <strain evidence="20">Dzin_1.0</strain>
    </source>
</reference>
<keyword evidence="12 18" id="KW-1133">Transmembrane helix</keyword>
<dbReference type="PANTHER" id="PTHR10903">
    <property type="entry name" value="GTPASE, IMAP FAMILY MEMBER-RELATED"/>
    <property type="match status" value="1"/>
</dbReference>
<dbReference type="GO" id="GO:0015031">
    <property type="term" value="P:protein transport"/>
    <property type="evidence" value="ECO:0007669"/>
    <property type="project" value="UniProtKB-KW"/>
</dbReference>
<reference evidence="20" key="1">
    <citation type="submission" date="2021-03" db="EMBL/GenBank/DDBJ databases">
        <authorList>
            <person name="Li Z."/>
            <person name="Yang C."/>
        </authorList>
    </citation>
    <scope>NUCLEOTIDE SEQUENCE</scope>
    <source>
        <strain evidence="20">Dzin_1.0</strain>
        <tissue evidence="20">Leaf</tissue>
    </source>
</reference>
<keyword evidence="9" id="KW-1002">Plastid outer membrane</keyword>
<evidence type="ECO:0000256" key="17">
    <source>
        <dbReference type="SAM" id="MobiDB-lite"/>
    </source>
</evidence>
<keyword evidence="11" id="KW-0653">Protein transport</keyword>
<keyword evidence="14 18" id="KW-0472">Membrane</keyword>
<keyword evidence="8" id="KW-0378">Hydrolase</keyword>
<evidence type="ECO:0000259" key="19">
    <source>
        <dbReference type="PROSITE" id="PS51720"/>
    </source>
</evidence>
<keyword evidence="4" id="KW-0934">Plastid</keyword>
<keyword evidence="6" id="KW-0479">Metal-binding</keyword>
<evidence type="ECO:0000256" key="2">
    <source>
        <dbReference type="ARBA" id="ARBA00022448"/>
    </source>
</evidence>
<evidence type="ECO:0000256" key="11">
    <source>
        <dbReference type="ARBA" id="ARBA00022927"/>
    </source>
</evidence>
<dbReference type="EMBL" id="JAGGNH010000004">
    <property type="protein sequence ID" value="KAJ0974271.1"/>
    <property type="molecule type" value="Genomic_DNA"/>
</dbReference>
<dbReference type="SUPFAM" id="SSF52540">
    <property type="entry name" value="P-loop containing nucleoside triphosphate hydrolases"/>
    <property type="match status" value="1"/>
</dbReference>
<keyword evidence="3" id="KW-0150">Chloroplast</keyword>
<keyword evidence="7" id="KW-0547">Nucleotide-binding</keyword>
<evidence type="ECO:0000256" key="5">
    <source>
        <dbReference type="ARBA" id="ARBA00022692"/>
    </source>
</evidence>
<dbReference type="InterPro" id="IPR006703">
    <property type="entry name" value="G_AIG1"/>
</dbReference>
<dbReference type="Pfam" id="PF04548">
    <property type="entry name" value="AIG1"/>
    <property type="match status" value="1"/>
</dbReference>
<evidence type="ECO:0000256" key="6">
    <source>
        <dbReference type="ARBA" id="ARBA00022723"/>
    </source>
</evidence>
<feature type="transmembrane region" description="Helical" evidence="18">
    <location>
        <begin position="740"/>
        <end position="761"/>
    </location>
</feature>
<dbReference type="Proteomes" id="UP001085076">
    <property type="component" value="Miscellaneous, Linkage group lg04"/>
</dbReference>
<evidence type="ECO:0000256" key="8">
    <source>
        <dbReference type="ARBA" id="ARBA00022801"/>
    </source>
</evidence>
<keyword evidence="5 18" id="KW-0812">Transmembrane</keyword>
<dbReference type="OrthoDB" id="8954335at2759"/>
<dbReference type="InterPro" id="IPR024283">
    <property type="entry name" value="TOC159_MAD"/>
</dbReference>
<evidence type="ECO:0000256" key="9">
    <source>
        <dbReference type="ARBA" id="ARBA00022805"/>
    </source>
</evidence>
<dbReference type="Gene3D" id="3.40.50.300">
    <property type="entry name" value="P-loop containing nucleotide triphosphate hydrolases"/>
    <property type="match status" value="1"/>
</dbReference>